<accession>A0A1V6SY14</accession>
<comment type="caution">
    <text evidence="1">The sequence shown here is derived from an EMBL/GenBank/DDBJ whole genome shotgun (WGS) entry which is preliminary data.</text>
</comment>
<reference evidence="2" key="1">
    <citation type="journal article" date="2017" name="Nat. Microbiol.">
        <title>Global analysis of biosynthetic gene clusters reveals vast potential of secondary metabolite production in Penicillium species.</title>
        <authorList>
            <person name="Nielsen J.C."/>
            <person name="Grijseels S."/>
            <person name="Prigent S."/>
            <person name="Ji B."/>
            <person name="Dainat J."/>
            <person name="Nielsen K.F."/>
            <person name="Frisvad J.C."/>
            <person name="Workman M."/>
            <person name="Nielsen J."/>
        </authorList>
    </citation>
    <scope>NUCLEOTIDE SEQUENCE [LARGE SCALE GENOMIC DNA]</scope>
    <source>
        <strain evidence="2">IBT 14082</strain>
    </source>
</reference>
<protein>
    <submittedName>
        <fullName evidence="1">Uncharacterized protein</fullName>
    </submittedName>
</protein>
<keyword evidence="2" id="KW-1185">Reference proteome</keyword>
<sequence length="101" mass="10889">MSGDGQIEDHDGALSALKGVYFHHGQLGEAVRKVVPSLLYLSPSPPSLFLTSGHLEGTYRCAVYDGFPQDVLGLMSRKKSLVTSIVVSLHNLIGPLRSLLQ</sequence>
<dbReference type="EMBL" id="MLQL01000020">
    <property type="protein sequence ID" value="OQE18801.1"/>
    <property type="molecule type" value="Genomic_DNA"/>
</dbReference>
<dbReference type="AlphaFoldDB" id="A0A1V6SY14"/>
<organism evidence="1 2">
    <name type="scientific">Penicillium flavigenum</name>
    <dbReference type="NCBI Taxonomy" id="254877"/>
    <lineage>
        <taxon>Eukaryota</taxon>
        <taxon>Fungi</taxon>
        <taxon>Dikarya</taxon>
        <taxon>Ascomycota</taxon>
        <taxon>Pezizomycotina</taxon>
        <taxon>Eurotiomycetes</taxon>
        <taxon>Eurotiomycetidae</taxon>
        <taxon>Eurotiales</taxon>
        <taxon>Aspergillaceae</taxon>
        <taxon>Penicillium</taxon>
    </lineage>
</organism>
<proteinExistence type="predicted"/>
<evidence type="ECO:0000313" key="2">
    <source>
        <dbReference type="Proteomes" id="UP000191342"/>
    </source>
</evidence>
<dbReference type="Proteomes" id="UP000191342">
    <property type="component" value="Unassembled WGS sequence"/>
</dbReference>
<evidence type="ECO:0000313" key="1">
    <source>
        <dbReference type="EMBL" id="OQE18801.1"/>
    </source>
</evidence>
<name>A0A1V6SY14_9EURO</name>
<gene>
    <name evidence="1" type="ORF">PENFLA_c020G07138</name>
</gene>